<evidence type="ECO:0000313" key="2">
    <source>
        <dbReference type="Proteomes" id="UP001281147"/>
    </source>
</evidence>
<name>A0ACC3MMT2_9PEZI</name>
<proteinExistence type="predicted"/>
<accession>A0ACC3MMT2</accession>
<organism evidence="1 2">
    <name type="scientific">Vermiconidia calcicola</name>
    <dbReference type="NCBI Taxonomy" id="1690605"/>
    <lineage>
        <taxon>Eukaryota</taxon>
        <taxon>Fungi</taxon>
        <taxon>Dikarya</taxon>
        <taxon>Ascomycota</taxon>
        <taxon>Pezizomycotina</taxon>
        <taxon>Dothideomycetes</taxon>
        <taxon>Dothideomycetidae</taxon>
        <taxon>Mycosphaerellales</taxon>
        <taxon>Extremaceae</taxon>
        <taxon>Vermiconidia</taxon>
    </lineage>
</organism>
<dbReference type="EMBL" id="JAUTXU010000208">
    <property type="protein sequence ID" value="KAK3698638.1"/>
    <property type="molecule type" value="Genomic_DNA"/>
</dbReference>
<sequence>MSQRSIAVIGSLNIDFITRTPRIPEAGETLTANSFDTGFGGKGANQAVACARLASEDVKVRMVGNVGDDIFGNDYFVGLEKERIDASAVMKLPDQKTGVANIIVDDSTGENRILFTANANYVYSKEPEPAWDMVPQEADVVLFQLEIPLQVVLHNMHLARESGRHVIMNPAPALLLPDFAYQDIDTLIMNETESAILAGPQDQDVAHHKLSPEQLTPLFLKWGVKEAVIITLGGQGLVYATASGDSGRIAAQKVNVVDTTAAGDTFVGAYAVQRAKHSSGAFDYKAALEFATLAAARSVEKKGAMAAIPYLKEL</sequence>
<gene>
    <name evidence="1" type="primary">RBK1_2</name>
    <name evidence="1" type="ORF">LTR37_016866</name>
</gene>
<keyword evidence="1" id="KW-0808">Transferase</keyword>
<reference evidence="1" key="1">
    <citation type="submission" date="2023-07" db="EMBL/GenBank/DDBJ databases">
        <title>Black Yeasts Isolated from many extreme environments.</title>
        <authorList>
            <person name="Coleine C."/>
            <person name="Stajich J.E."/>
            <person name="Selbmann L."/>
        </authorList>
    </citation>
    <scope>NUCLEOTIDE SEQUENCE</scope>
    <source>
        <strain evidence="1">CCFEE 5714</strain>
    </source>
</reference>
<keyword evidence="2" id="KW-1185">Reference proteome</keyword>
<dbReference type="Proteomes" id="UP001281147">
    <property type="component" value="Unassembled WGS sequence"/>
</dbReference>
<evidence type="ECO:0000313" key="1">
    <source>
        <dbReference type="EMBL" id="KAK3698638.1"/>
    </source>
</evidence>
<comment type="caution">
    <text evidence="1">The sequence shown here is derived from an EMBL/GenBank/DDBJ whole genome shotgun (WGS) entry which is preliminary data.</text>
</comment>
<protein>
    <submittedName>
        <fullName evidence="1">Ribokinase</fullName>
        <ecNumber evidence="1">2.7.1.15</ecNumber>
    </submittedName>
</protein>
<dbReference type="EC" id="2.7.1.15" evidence="1"/>